<evidence type="ECO:0000313" key="13">
    <source>
        <dbReference type="Proteomes" id="UP000192223"/>
    </source>
</evidence>
<dbReference type="RefSeq" id="XP_018324496.1">
    <property type="nucleotide sequence ID" value="XM_018468994.1"/>
</dbReference>
<dbReference type="PANTHER" id="PTHR31884:SF1">
    <property type="entry name" value="POLYGALACTURONASE"/>
    <property type="match status" value="1"/>
</dbReference>
<protein>
    <recommendedName>
        <fullName evidence="2">endo-polygalacturonase</fullName>
        <ecNumber evidence="2">3.2.1.15</ecNumber>
    </recommendedName>
</protein>
<dbReference type="InterPro" id="IPR006626">
    <property type="entry name" value="PbH1"/>
</dbReference>
<dbReference type="GO" id="GO:0004650">
    <property type="term" value="F:polygalacturonase activity"/>
    <property type="evidence" value="ECO:0007669"/>
    <property type="project" value="UniProtKB-EC"/>
</dbReference>
<feature type="signal peptide" evidence="12">
    <location>
        <begin position="1"/>
        <end position="23"/>
    </location>
</feature>
<keyword evidence="8" id="KW-0961">Cell wall biogenesis/degradation</keyword>
<evidence type="ECO:0000256" key="10">
    <source>
        <dbReference type="PROSITE-ProRule" id="PRU10052"/>
    </source>
</evidence>
<reference evidence="14" key="1">
    <citation type="submission" date="2025-08" db="UniProtKB">
        <authorList>
            <consortium name="RefSeq"/>
        </authorList>
    </citation>
    <scope>IDENTIFICATION</scope>
    <source>
        <tissue evidence="14">Entire body</tissue>
    </source>
</reference>
<accession>A0A1W4WKN1</accession>
<evidence type="ECO:0000256" key="5">
    <source>
        <dbReference type="ARBA" id="ARBA00022801"/>
    </source>
</evidence>
<evidence type="ECO:0000256" key="12">
    <source>
        <dbReference type="SAM" id="SignalP"/>
    </source>
</evidence>
<dbReference type="GO" id="GO:0045490">
    <property type="term" value="P:pectin catabolic process"/>
    <property type="evidence" value="ECO:0007669"/>
    <property type="project" value="TreeGrafter"/>
</dbReference>
<feature type="chain" id="PRO_5010739208" description="endo-polygalacturonase" evidence="12">
    <location>
        <begin position="24"/>
        <end position="377"/>
    </location>
</feature>
<dbReference type="SUPFAM" id="SSF51126">
    <property type="entry name" value="Pectin lyase-like"/>
    <property type="match status" value="1"/>
</dbReference>
<evidence type="ECO:0000256" key="2">
    <source>
        <dbReference type="ARBA" id="ARBA00012736"/>
    </source>
</evidence>
<dbReference type="GeneID" id="108736533"/>
<dbReference type="SMART" id="SM00710">
    <property type="entry name" value="PbH1"/>
    <property type="match status" value="8"/>
</dbReference>
<dbReference type="AlphaFoldDB" id="A0A1W4WKN1"/>
<name>A0A1W4WKN1_AGRPL</name>
<evidence type="ECO:0000256" key="9">
    <source>
        <dbReference type="ARBA" id="ARBA00034074"/>
    </source>
</evidence>
<evidence type="ECO:0000256" key="7">
    <source>
        <dbReference type="ARBA" id="ARBA00023295"/>
    </source>
</evidence>
<dbReference type="InParanoid" id="A0A1W4WKN1"/>
<dbReference type="InterPro" id="IPR012334">
    <property type="entry name" value="Pectin_lyas_fold"/>
</dbReference>
<evidence type="ECO:0000313" key="14">
    <source>
        <dbReference type="RefSeq" id="XP_018324496.1"/>
    </source>
</evidence>
<dbReference type="FunFam" id="2.160.20.10:FF:000002">
    <property type="entry name" value="Endopolygalacturonase D"/>
    <property type="match status" value="1"/>
</dbReference>
<dbReference type="PANTHER" id="PTHR31884">
    <property type="entry name" value="POLYGALACTURONASE"/>
    <property type="match status" value="1"/>
</dbReference>
<dbReference type="InterPro" id="IPR050434">
    <property type="entry name" value="Glycosyl_hydrlase_28"/>
</dbReference>
<dbReference type="GO" id="GO:0071555">
    <property type="term" value="P:cell wall organization"/>
    <property type="evidence" value="ECO:0007669"/>
    <property type="project" value="UniProtKB-KW"/>
</dbReference>
<keyword evidence="6" id="KW-1015">Disulfide bond</keyword>
<organism evidence="13 14">
    <name type="scientific">Agrilus planipennis</name>
    <name type="common">Emerald ash borer</name>
    <name type="synonym">Agrilus marcopoli</name>
    <dbReference type="NCBI Taxonomy" id="224129"/>
    <lineage>
        <taxon>Eukaryota</taxon>
        <taxon>Metazoa</taxon>
        <taxon>Ecdysozoa</taxon>
        <taxon>Arthropoda</taxon>
        <taxon>Hexapoda</taxon>
        <taxon>Insecta</taxon>
        <taxon>Pterygota</taxon>
        <taxon>Neoptera</taxon>
        <taxon>Endopterygota</taxon>
        <taxon>Coleoptera</taxon>
        <taxon>Polyphaga</taxon>
        <taxon>Elateriformia</taxon>
        <taxon>Buprestoidea</taxon>
        <taxon>Buprestidae</taxon>
        <taxon>Agrilinae</taxon>
        <taxon>Agrilus</taxon>
    </lineage>
</organism>
<keyword evidence="3 12" id="KW-0732">Signal</keyword>
<dbReference type="OrthoDB" id="1546079at2759"/>
<evidence type="ECO:0000256" key="4">
    <source>
        <dbReference type="ARBA" id="ARBA00022737"/>
    </source>
</evidence>
<proteinExistence type="inferred from homology"/>
<comment type="similarity">
    <text evidence="1 11">Belongs to the glycosyl hydrolase 28 family.</text>
</comment>
<gene>
    <name evidence="14" type="primary">LOC108736533</name>
</gene>
<evidence type="ECO:0000256" key="8">
    <source>
        <dbReference type="ARBA" id="ARBA00023316"/>
    </source>
</evidence>
<dbReference type="GO" id="GO:0005576">
    <property type="term" value="C:extracellular region"/>
    <property type="evidence" value="ECO:0007669"/>
    <property type="project" value="TreeGrafter"/>
</dbReference>
<keyword evidence="7 11" id="KW-0326">Glycosidase</keyword>
<evidence type="ECO:0000256" key="6">
    <source>
        <dbReference type="ARBA" id="ARBA00023157"/>
    </source>
</evidence>
<dbReference type="STRING" id="224129.A0A1W4WKN1"/>
<evidence type="ECO:0000256" key="1">
    <source>
        <dbReference type="ARBA" id="ARBA00008834"/>
    </source>
</evidence>
<dbReference type="PROSITE" id="PS00502">
    <property type="entry name" value="POLYGALACTURONASE"/>
    <property type="match status" value="1"/>
</dbReference>
<comment type="catalytic activity">
    <reaction evidence="9">
        <text>(1,4-alpha-D-galacturonosyl)n+m + H2O = (1,4-alpha-D-galacturonosyl)n + (1,4-alpha-D-galacturonosyl)m.</text>
        <dbReference type="EC" id="3.2.1.15"/>
    </reaction>
</comment>
<evidence type="ECO:0000256" key="3">
    <source>
        <dbReference type="ARBA" id="ARBA00022729"/>
    </source>
</evidence>
<keyword evidence="4" id="KW-0677">Repeat</keyword>
<feature type="active site" evidence="10">
    <location>
        <position position="228"/>
    </location>
</feature>
<keyword evidence="13" id="KW-1185">Reference proteome</keyword>
<dbReference type="Proteomes" id="UP000192223">
    <property type="component" value="Unplaced"/>
</dbReference>
<dbReference type="InterPro" id="IPR011050">
    <property type="entry name" value="Pectin_lyase_fold/virulence"/>
</dbReference>
<dbReference type="Gene3D" id="2.160.20.10">
    <property type="entry name" value="Single-stranded right-handed beta-helix, Pectin lyase-like"/>
    <property type="match status" value="1"/>
</dbReference>
<dbReference type="EC" id="3.2.1.15" evidence="2"/>
<sequence>MKILLFLFLVNWNFLIQTLVVSATFETVPPNCTLTGNSLANLTSITSNCQEILIRNFEVPSGKNIQLNVQDGATVFFADKVTFGYGEWEGYLITIRGNNLKIIGVPGNLFDCNGSRWWDGLGGNGGKAKPKFLRLTGVTNSIVNGLNIKNTPKHCLAIKSCKNVTISNVTIDDREGDFNGGHNTDAFGISESDEITITNCVVYNQDDCLALTSGTNTVFKHNYCSGGHGISIGSIGNHRVNEVDNFYVKNCTVVNSANGIRIKTNFNTTGVIKNVTYEDVTVGNITNYGVVIRGDYLNGGATGTPTPGFKISNITLRNVHGTVQPTAGNVLIILSEGVASNWTFEDVNIVGGLKKVNCTGIPEDSGFSCNNPSVLTI</sequence>
<evidence type="ECO:0000256" key="11">
    <source>
        <dbReference type="RuleBase" id="RU361169"/>
    </source>
</evidence>
<dbReference type="KEGG" id="apln:108736533"/>
<keyword evidence="5 11" id="KW-0378">Hydrolase</keyword>
<dbReference type="Pfam" id="PF00295">
    <property type="entry name" value="Glyco_hydro_28"/>
    <property type="match status" value="1"/>
</dbReference>
<dbReference type="InterPro" id="IPR000743">
    <property type="entry name" value="Glyco_hydro_28"/>
</dbReference>